<reference evidence="4" key="1">
    <citation type="submission" date="2018-07" db="EMBL/GenBank/DDBJ databases">
        <authorList>
            <person name="Quirk P.G."/>
            <person name="Krulwich T.A."/>
        </authorList>
    </citation>
    <scope>NUCLEOTIDE SEQUENCE</scope>
    <source>
        <strain evidence="4">Anand</strain>
    </source>
</reference>
<evidence type="ECO:0000313" key="4">
    <source>
        <dbReference type="EMBL" id="SVP89905.1"/>
    </source>
</evidence>
<dbReference type="VEuPathDB" id="PiroplasmaDB:TA03115"/>
<feature type="compositionally biased region" description="Basic and acidic residues" evidence="1">
    <location>
        <begin position="885"/>
        <end position="894"/>
    </location>
</feature>
<feature type="region of interest" description="Disordered" evidence="1">
    <location>
        <begin position="852"/>
        <end position="898"/>
    </location>
</feature>
<organism evidence="4">
    <name type="scientific">Theileria annulata</name>
    <dbReference type="NCBI Taxonomy" id="5874"/>
    <lineage>
        <taxon>Eukaryota</taxon>
        <taxon>Sar</taxon>
        <taxon>Alveolata</taxon>
        <taxon>Apicomplexa</taxon>
        <taxon>Aconoidasida</taxon>
        <taxon>Piroplasmida</taxon>
        <taxon>Theileriidae</taxon>
        <taxon>Theileria</taxon>
    </lineage>
</organism>
<feature type="compositionally biased region" description="Basic and acidic residues" evidence="1">
    <location>
        <begin position="858"/>
        <end position="875"/>
    </location>
</feature>
<feature type="chain" id="PRO_5036335361" evidence="2">
    <location>
        <begin position="24"/>
        <end position="1071"/>
    </location>
</feature>
<gene>
    <name evidence="3" type="ORF">TAT_000061000</name>
    <name evidence="4" type="ORF">TAV_000060700</name>
</gene>
<accession>A0A3B0MJK8</accession>
<dbReference type="InterPro" id="IPR011695">
    <property type="entry name" value="Tash_PEST_motif"/>
</dbReference>
<evidence type="ECO:0000313" key="3">
    <source>
        <dbReference type="EMBL" id="SVP88754.1"/>
    </source>
</evidence>
<feature type="compositionally biased region" description="Polar residues" evidence="1">
    <location>
        <begin position="229"/>
        <end position="252"/>
    </location>
</feature>
<dbReference type="EMBL" id="UIVT01000001">
    <property type="protein sequence ID" value="SVP88754.1"/>
    <property type="molecule type" value="Genomic_DNA"/>
</dbReference>
<feature type="compositionally biased region" description="Basic residues" evidence="1">
    <location>
        <begin position="175"/>
        <end position="191"/>
    </location>
</feature>
<protein>
    <submittedName>
        <fullName evidence="4">Tash-like protein, putative</fullName>
    </submittedName>
</protein>
<evidence type="ECO:0000256" key="1">
    <source>
        <dbReference type="SAM" id="MobiDB-lite"/>
    </source>
</evidence>
<name>A0A3B0MJK8_THEAN</name>
<dbReference type="EMBL" id="UIVS01000001">
    <property type="protein sequence ID" value="SVP89905.1"/>
    <property type="molecule type" value="Genomic_DNA"/>
</dbReference>
<keyword evidence="2" id="KW-0732">Signal</keyword>
<feature type="signal peptide" evidence="2">
    <location>
        <begin position="1"/>
        <end position="23"/>
    </location>
</feature>
<proteinExistence type="predicted"/>
<dbReference type="Pfam" id="PF04385">
    <property type="entry name" value="FAINT"/>
    <property type="match status" value="1"/>
</dbReference>
<feature type="region of interest" description="Disordered" evidence="1">
    <location>
        <begin position="153"/>
        <end position="213"/>
    </location>
</feature>
<dbReference type="Pfam" id="PF07708">
    <property type="entry name" value="Tash_PEST"/>
    <property type="match status" value="1"/>
</dbReference>
<sequence>MKDLKMVVLKGVSLLCLITLCNINLSTEVYIDINDLEGKGFKILRYTKENMKKTIIYSTVNLPITGALDKGIIIWYDYLGEDCEKIVVTEFDNSKEVLVAVDLKKPMFDKTKYYIKQEGEYVRTPQKEFKHKMLVLGEKQEQGAEKTFEVNVEKASTSKKPVKRKKSQIQIQAKPKGKKRKKTATKTIKKRAKEDSETKISSSPDCESKSDKLRCKKDDSIHEIDDLTSDSSSKVKLQDGSEINLTDASSGLLSDMPSDMTSDRSVTPVITPIPTPSQAVLEASEHELEPEIIPIEILSDSDHDEPQNTQVQSDAITQTDIKRTKIGETQTDSQMYRSTDEKKLEVVELERKSSIMAEGGSHGKFVPLEKRTFPTDLYHQDSSLEFEIRRRLRSSKGPKMAEKTRSTYLRTKNILDILNPKNNPRISCHYEINDGITSMLVRVKGDKVVNYIVEGKHIIHRSTNGKLLSLTVFSLSGEMKLLEIIMEESNGNYVRHYKRGVIFWVDSDADSFEQSYLELKNEIKHISDVVLDISVETDDDIFYCRSSEQNGIYNLVYYPKAGYHLKKIKCVSTLVWSSETRRCLSTVLTMDKNDIIRLIKLELLDPTDNNISELHFFWSNGVFMLVSESLYQEILETELTDYSQIDYDSDDSDYFHDPSPIKQSKPTHIESESTQTIKISKPSETTKPEEIETTKSAELEPENIPVELESDEEPIDLSIKQNSISTESASEEIDPETIPVEVGSYDDVEKPIDLSIKQKSQHIEAEQLDPETIAVQVESDDEEIDVVNVSEEEIDSVTEQTFVESDKNKEVNVKIPPLRPIPIRPIPSIPSTIPSIQSTIPPIPPTFIFSGTHTGTQEMHEEKSPELPEKSDKKGEKHKKFGKTKTPEKPKVQDAKGSSVITAKPTASIYIDSDDDSRIEEGGMISEETISVSSENDDEDFTVQTLVYPNALMDMDILENKGFIEEEHAGIKCRTFYPEYGLGFKSISAKGYRIWYGWYYEFSNFVRIYEPEGGPILGLFRTIKIKPFKIRKCYFVELYNGKWAITNEQNFKMLIQQYVKSDSDNEENNND</sequence>
<dbReference type="AlphaFoldDB" id="A0A3B0MJK8"/>
<feature type="region of interest" description="Disordered" evidence="1">
    <location>
        <begin position="226"/>
        <end position="273"/>
    </location>
</feature>
<dbReference type="InterPro" id="IPR007480">
    <property type="entry name" value="DUF529"/>
</dbReference>
<evidence type="ECO:0000256" key="2">
    <source>
        <dbReference type="SAM" id="SignalP"/>
    </source>
</evidence>